<evidence type="ECO:0000256" key="1">
    <source>
        <dbReference type="ARBA" id="ARBA00010062"/>
    </source>
</evidence>
<feature type="signal peptide" evidence="5">
    <location>
        <begin position="1"/>
        <end position="23"/>
    </location>
</feature>
<evidence type="ECO:0000256" key="2">
    <source>
        <dbReference type="ARBA" id="ARBA00022448"/>
    </source>
</evidence>
<sequence>MNRRTLVLTMALGLMGLHGPAQAADPEVVKIGFAGPLTGPVARVGKDLQYGAQLAIDEENAKHPVIAGKPVKYVLDVQDDQADPHVAVQVAQKLVDDGVVGVIGHYNSGCSIPASAVYHNANVAMITPGSTNPALTQQGYANVFRTMGNDGIGGVIAGKFAVEQLKAKRIGIIDDRTAFGQGLADAFEKGAKEANGNIVDREFTNDKAVDFRAILTTLKQKNVDVIFFGGLDEQGAMLAKQMRTLGMPARLFGAGALKSNAFLQIAGPAGEGTQDLEPGPALDKLPSAQAFAKRYKARFNQDVELYAPFAYDAALAMIKAIRDADSLDRAKIVASFPKVTVVGVTGNIAFDPHGDLIKPPYTLFEVQQGQWKSLRTLGGNGV</sequence>
<dbReference type="Gene3D" id="3.40.50.2300">
    <property type="match status" value="2"/>
</dbReference>
<keyword evidence="2" id="KW-0813">Transport</keyword>
<dbReference type="RefSeq" id="WP_201698849.1">
    <property type="nucleotide sequence ID" value="NZ_CAJHCQ010000016.1"/>
</dbReference>
<comment type="caution">
    <text evidence="7">The sequence shown here is derived from an EMBL/GenBank/DDBJ whole genome shotgun (WGS) entry which is preliminary data.</text>
</comment>
<dbReference type="InterPro" id="IPR000709">
    <property type="entry name" value="Leu_Ile_Val-bd"/>
</dbReference>
<keyword evidence="4" id="KW-0029">Amino-acid transport</keyword>
<keyword evidence="8" id="KW-1185">Reference proteome</keyword>
<feature type="chain" id="PRO_5045515204" evidence="5">
    <location>
        <begin position="24"/>
        <end position="382"/>
    </location>
</feature>
<dbReference type="InterPro" id="IPR028082">
    <property type="entry name" value="Peripla_BP_I"/>
</dbReference>
<feature type="domain" description="Leucine-binding protein" evidence="6">
    <location>
        <begin position="29"/>
        <end position="369"/>
    </location>
</feature>
<dbReference type="InterPro" id="IPR028081">
    <property type="entry name" value="Leu-bd"/>
</dbReference>
<proteinExistence type="inferred from homology"/>
<dbReference type="SUPFAM" id="SSF53822">
    <property type="entry name" value="Periplasmic binding protein-like I"/>
    <property type="match status" value="1"/>
</dbReference>
<reference evidence="7 8" key="1">
    <citation type="submission" date="2020-10" db="EMBL/GenBank/DDBJ databases">
        <authorList>
            <person name="Peeters C."/>
        </authorList>
    </citation>
    <scope>NUCLEOTIDE SEQUENCE [LARGE SCALE GENOMIC DNA]</scope>
    <source>
        <strain evidence="7 8">LMG 27952</strain>
    </source>
</reference>
<evidence type="ECO:0000256" key="5">
    <source>
        <dbReference type="SAM" id="SignalP"/>
    </source>
</evidence>
<name>A0ABM8P0S8_9BURK</name>
<dbReference type="EMBL" id="CAJHCQ010000016">
    <property type="protein sequence ID" value="CAD6552643.1"/>
    <property type="molecule type" value="Genomic_DNA"/>
</dbReference>
<evidence type="ECO:0000313" key="7">
    <source>
        <dbReference type="EMBL" id="CAD6552643.1"/>
    </source>
</evidence>
<dbReference type="PRINTS" id="PR00337">
    <property type="entry name" value="LEUILEVALBP"/>
</dbReference>
<comment type="similarity">
    <text evidence="1">Belongs to the leucine-binding protein family.</text>
</comment>
<dbReference type="CDD" id="cd06342">
    <property type="entry name" value="PBP1_ABC_LIVBP-like"/>
    <property type="match status" value="1"/>
</dbReference>
<dbReference type="PANTHER" id="PTHR47151">
    <property type="entry name" value="LEU/ILE/VAL-BINDING ABC TRANSPORTER SUBUNIT"/>
    <property type="match status" value="1"/>
</dbReference>
<evidence type="ECO:0000313" key="8">
    <source>
        <dbReference type="Proteomes" id="UP000656319"/>
    </source>
</evidence>
<accession>A0ABM8P0S8</accession>
<keyword evidence="3 5" id="KW-0732">Signal</keyword>
<evidence type="ECO:0000256" key="4">
    <source>
        <dbReference type="ARBA" id="ARBA00022970"/>
    </source>
</evidence>
<organism evidence="7 8">
    <name type="scientific">Paraburkholderia hiiakae</name>
    <dbReference type="NCBI Taxonomy" id="1081782"/>
    <lineage>
        <taxon>Bacteria</taxon>
        <taxon>Pseudomonadati</taxon>
        <taxon>Pseudomonadota</taxon>
        <taxon>Betaproteobacteria</taxon>
        <taxon>Burkholderiales</taxon>
        <taxon>Burkholderiaceae</taxon>
        <taxon>Paraburkholderia</taxon>
    </lineage>
</organism>
<dbReference type="PANTHER" id="PTHR47151:SF2">
    <property type="entry name" value="AMINO ACID BINDING PROTEIN"/>
    <property type="match status" value="1"/>
</dbReference>
<dbReference type="Pfam" id="PF13458">
    <property type="entry name" value="Peripla_BP_6"/>
    <property type="match status" value="1"/>
</dbReference>
<protein>
    <submittedName>
        <fullName evidence="7">Leucine-, isoleucine-, valine-, threonine-, and alanine-binding protein</fullName>
    </submittedName>
</protein>
<dbReference type="Proteomes" id="UP000656319">
    <property type="component" value="Unassembled WGS sequence"/>
</dbReference>
<evidence type="ECO:0000256" key="3">
    <source>
        <dbReference type="ARBA" id="ARBA00022729"/>
    </source>
</evidence>
<evidence type="ECO:0000259" key="6">
    <source>
        <dbReference type="Pfam" id="PF13458"/>
    </source>
</evidence>
<gene>
    <name evidence="7" type="primary">braC_8</name>
    <name evidence="7" type="ORF">LMG27952_05298</name>
</gene>